<dbReference type="SUPFAM" id="SSF51395">
    <property type="entry name" value="FMN-linked oxidoreductases"/>
    <property type="match status" value="1"/>
</dbReference>
<dbReference type="PANTHER" id="PTHR43303:SF4">
    <property type="entry name" value="NADPH DEHYDROGENASE C23G7.10C-RELATED"/>
    <property type="match status" value="1"/>
</dbReference>
<protein>
    <recommendedName>
        <fullName evidence="7">NADH:flavin oxidoreductase/NADH oxidase N-terminal domain-containing protein</fullName>
    </recommendedName>
</protein>
<evidence type="ECO:0000256" key="2">
    <source>
        <dbReference type="ARBA" id="ARBA00022630"/>
    </source>
</evidence>
<dbReference type="PANTHER" id="PTHR43303">
    <property type="entry name" value="NADPH DEHYDROGENASE C23G7.10C-RELATED"/>
    <property type="match status" value="1"/>
</dbReference>
<evidence type="ECO:0000256" key="5">
    <source>
        <dbReference type="ARBA" id="ARBA00023002"/>
    </source>
</evidence>
<keyword evidence="3" id="KW-0288">FMN</keyword>
<comment type="caution">
    <text evidence="8">The sequence shown here is derived from an EMBL/GenBank/DDBJ whole genome shotgun (WGS) entry which is preliminary data.</text>
</comment>
<organism evidence="8 9">
    <name type="scientific">Tieghemiomyces parasiticus</name>
    <dbReference type="NCBI Taxonomy" id="78921"/>
    <lineage>
        <taxon>Eukaryota</taxon>
        <taxon>Fungi</taxon>
        <taxon>Fungi incertae sedis</taxon>
        <taxon>Zoopagomycota</taxon>
        <taxon>Kickxellomycotina</taxon>
        <taxon>Dimargaritomycetes</taxon>
        <taxon>Dimargaritales</taxon>
        <taxon>Dimargaritaceae</taxon>
        <taxon>Tieghemiomyces</taxon>
    </lineage>
</organism>
<comment type="cofactor">
    <cofactor evidence="1">
        <name>FMN</name>
        <dbReference type="ChEBI" id="CHEBI:58210"/>
    </cofactor>
</comment>
<evidence type="ECO:0000313" key="9">
    <source>
        <dbReference type="Proteomes" id="UP001150569"/>
    </source>
</evidence>
<dbReference type="InterPro" id="IPR013785">
    <property type="entry name" value="Aldolase_TIM"/>
</dbReference>
<evidence type="ECO:0000256" key="6">
    <source>
        <dbReference type="SAM" id="MobiDB-lite"/>
    </source>
</evidence>
<accession>A0A9W8DQ66</accession>
<dbReference type="OrthoDB" id="72788at2759"/>
<evidence type="ECO:0000256" key="1">
    <source>
        <dbReference type="ARBA" id="ARBA00001917"/>
    </source>
</evidence>
<dbReference type="GO" id="GO:0050661">
    <property type="term" value="F:NADP binding"/>
    <property type="evidence" value="ECO:0007669"/>
    <property type="project" value="InterPro"/>
</dbReference>
<dbReference type="GO" id="GO:0010181">
    <property type="term" value="F:FMN binding"/>
    <property type="evidence" value="ECO:0007669"/>
    <property type="project" value="InterPro"/>
</dbReference>
<sequence>MPISTTPPSSATKAGVSEEPPYEFVQVQDPPAGTMMPASDALVSDDYAKRGTNENPPLLFTPLKFRNLTLRNRIMVSPMCEYSAKDGYPTDWHFVHLGSFAVRGVGLIMMEATGVLPNGRITPGCLGLWKDDHIPHFERIVKFAHSQGTPIGIQLAHAGRKASTHTPFAGRHADLVVGADQGGWPDNVWGPSDEPYSPQDMPIPHAMTLAQIQELKDAFVAATRRADKAGFDVIEIHAAHGYLLSTFLSPSSNHRTDQYGGSFENRTRLLLETVAAVRQVWGEERPLFVRVSATEWVEDGEGWDGDQTVELARRLQTHGVDLLDISTGGITPRQKIHPKPLYQVPFSAQVKKALPDFPTGTVGIITSGIDAEEILEKKQADMIVIGRAFMRNPNWVLDAAAQLGVYVKWPIQYERARPKLHYHSVP</sequence>
<proteinExistence type="predicted"/>
<dbReference type="Gene3D" id="3.20.20.70">
    <property type="entry name" value="Aldolase class I"/>
    <property type="match status" value="1"/>
</dbReference>
<evidence type="ECO:0000256" key="4">
    <source>
        <dbReference type="ARBA" id="ARBA00022857"/>
    </source>
</evidence>
<name>A0A9W8DQ66_9FUNG</name>
<feature type="domain" description="NADH:flavin oxidoreductase/NADH oxidase N-terminal" evidence="7">
    <location>
        <begin position="59"/>
        <end position="402"/>
    </location>
</feature>
<dbReference type="AlphaFoldDB" id="A0A9W8DQ66"/>
<feature type="region of interest" description="Disordered" evidence="6">
    <location>
        <begin position="1"/>
        <end position="30"/>
    </location>
</feature>
<dbReference type="Proteomes" id="UP001150569">
    <property type="component" value="Unassembled WGS sequence"/>
</dbReference>
<dbReference type="GO" id="GO:0003959">
    <property type="term" value="F:NADPH dehydrogenase activity"/>
    <property type="evidence" value="ECO:0007669"/>
    <property type="project" value="InterPro"/>
</dbReference>
<dbReference type="Pfam" id="PF00724">
    <property type="entry name" value="Oxidored_FMN"/>
    <property type="match status" value="1"/>
</dbReference>
<dbReference type="InterPro" id="IPR001155">
    <property type="entry name" value="OxRdtase_FMN_N"/>
</dbReference>
<dbReference type="InterPro" id="IPR044152">
    <property type="entry name" value="YqjM-like"/>
</dbReference>
<keyword evidence="2" id="KW-0285">Flavoprotein</keyword>
<gene>
    <name evidence="8" type="ORF">IWQ60_009113</name>
</gene>
<reference evidence="8" key="1">
    <citation type="submission" date="2022-07" db="EMBL/GenBank/DDBJ databases">
        <title>Phylogenomic reconstructions and comparative analyses of Kickxellomycotina fungi.</title>
        <authorList>
            <person name="Reynolds N.K."/>
            <person name="Stajich J.E."/>
            <person name="Barry K."/>
            <person name="Grigoriev I.V."/>
            <person name="Crous P."/>
            <person name="Smith M.E."/>
        </authorList>
    </citation>
    <scope>NUCLEOTIDE SEQUENCE</scope>
    <source>
        <strain evidence="8">RSA 861</strain>
    </source>
</reference>
<keyword evidence="5" id="KW-0560">Oxidoreductase</keyword>
<keyword evidence="9" id="KW-1185">Reference proteome</keyword>
<feature type="compositionally biased region" description="Polar residues" evidence="6">
    <location>
        <begin position="1"/>
        <end position="12"/>
    </location>
</feature>
<evidence type="ECO:0000313" key="8">
    <source>
        <dbReference type="EMBL" id="KAJ1913688.1"/>
    </source>
</evidence>
<dbReference type="EMBL" id="JANBPT010000733">
    <property type="protein sequence ID" value="KAJ1913688.1"/>
    <property type="molecule type" value="Genomic_DNA"/>
</dbReference>
<keyword evidence="4" id="KW-0521">NADP</keyword>
<evidence type="ECO:0000259" key="7">
    <source>
        <dbReference type="Pfam" id="PF00724"/>
    </source>
</evidence>
<dbReference type="CDD" id="cd02932">
    <property type="entry name" value="OYE_YqiM_FMN"/>
    <property type="match status" value="1"/>
</dbReference>
<evidence type="ECO:0000256" key="3">
    <source>
        <dbReference type="ARBA" id="ARBA00022643"/>
    </source>
</evidence>